<organism evidence="2 3">
    <name type="scientific">Lichenibacterium ramalinae</name>
    <dbReference type="NCBI Taxonomy" id="2316527"/>
    <lineage>
        <taxon>Bacteria</taxon>
        <taxon>Pseudomonadati</taxon>
        <taxon>Pseudomonadota</taxon>
        <taxon>Alphaproteobacteria</taxon>
        <taxon>Hyphomicrobiales</taxon>
        <taxon>Lichenihabitantaceae</taxon>
        <taxon>Lichenibacterium</taxon>
    </lineage>
</organism>
<dbReference type="Proteomes" id="UP000289411">
    <property type="component" value="Unassembled WGS sequence"/>
</dbReference>
<reference evidence="2 3" key="1">
    <citation type="submission" date="2018-09" db="EMBL/GenBank/DDBJ databases">
        <authorList>
            <person name="Grouzdev D.S."/>
            <person name="Krutkina M.S."/>
        </authorList>
    </citation>
    <scope>NUCLEOTIDE SEQUENCE [LARGE SCALE GENOMIC DNA]</scope>
    <source>
        <strain evidence="2 3">RmlP001</strain>
    </source>
</reference>
<evidence type="ECO:0000313" key="3">
    <source>
        <dbReference type="Proteomes" id="UP000289411"/>
    </source>
</evidence>
<feature type="transmembrane region" description="Helical" evidence="1">
    <location>
        <begin position="34"/>
        <end position="55"/>
    </location>
</feature>
<dbReference type="EMBL" id="QYBC01000005">
    <property type="protein sequence ID" value="RYB05972.1"/>
    <property type="molecule type" value="Genomic_DNA"/>
</dbReference>
<accession>A0A4Q2RH08</accession>
<dbReference type="AlphaFoldDB" id="A0A4Q2RH08"/>
<keyword evidence="3" id="KW-1185">Reference proteome</keyword>
<name>A0A4Q2RH08_9HYPH</name>
<proteinExistence type="predicted"/>
<evidence type="ECO:0000256" key="1">
    <source>
        <dbReference type="SAM" id="Phobius"/>
    </source>
</evidence>
<reference evidence="2 3" key="2">
    <citation type="submission" date="2019-02" db="EMBL/GenBank/DDBJ databases">
        <title>'Lichenibacterium ramalinii' gen. nov. sp. nov., 'Lichenibacterium minor' gen. nov. sp. nov.</title>
        <authorList>
            <person name="Pankratov T."/>
        </authorList>
    </citation>
    <scope>NUCLEOTIDE SEQUENCE [LARGE SCALE GENOMIC DNA]</scope>
    <source>
        <strain evidence="2 3">RmlP001</strain>
    </source>
</reference>
<protein>
    <submittedName>
        <fullName evidence="2">Uncharacterized protein</fullName>
    </submittedName>
</protein>
<gene>
    <name evidence="2" type="ORF">D3272_07185</name>
</gene>
<comment type="caution">
    <text evidence="2">The sequence shown here is derived from an EMBL/GenBank/DDBJ whole genome shotgun (WGS) entry which is preliminary data.</text>
</comment>
<keyword evidence="1" id="KW-1133">Transmembrane helix</keyword>
<keyword evidence="1" id="KW-0812">Transmembrane</keyword>
<sequence>MTGDAMAILAALCGVMIVAFGLLTTRHAPTDAQFGVEITCLVGGLVLIFLGMVLARLTRLARRLDAAAGPPAPRQDRG</sequence>
<keyword evidence="1" id="KW-0472">Membrane</keyword>
<feature type="transmembrane region" description="Helical" evidence="1">
    <location>
        <begin position="7"/>
        <end position="28"/>
    </location>
</feature>
<evidence type="ECO:0000313" key="2">
    <source>
        <dbReference type="EMBL" id="RYB05972.1"/>
    </source>
</evidence>